<dbReference type="InterPro" id="IPR029062">
    <property type="entry name" value="Class_I_gatase-like"/>
</dbReference>
<dbReference type="InterPro" id="IPR019197">
    <property type="entry name" value="Biotin-prot_ligase_N"/>
</dbReference>
<proteinExistence type="predicted"/>
<dbReference type="Pfam" id="PF09825">
    <property type="entry name" value="BPL_N"/>
    <property type="match status" value="1"/>
</dbReference>
<evidence type="ECO:0000313" key="4">
    <source>
        <dbReference type="Proteomes" id="UP000315648"/>
    </source>
</evidence>
<evidence type="ECO:0000313" key="3">
    <source>
        <dbReference type="EMBL" id="TSJ75085.1"/>
    </source>
</evidence>
<feature type="region of interest" description="Disordered" evidence="1">
    <location>
        <begin position="1"/>
        <end position="22"/>
    </location>
</feature>
<dbReference type="InterPro" id="IPR015834">
    <property type="entry name" value="UCP016642"/>
</dbReference>
<dbReference type="SUPFAM" id="SSF52317">
    <property type="entry name" value="Class I glutamine amidotransferase-like"/>
    <property type="match status" value="1"/>
</dbReference>
<gene>
    <name evidence="3" type="ORF">FPL22_16950</name>
</gene>
<dbReference type="AlphaFoldDB" id="A0A556QEM0"/>
<organism evidence="3 4">
    <name type="scientific">Rariglobus hedericola</name>
    <dbReference type="NCBI Taxonomy" id="2597822"/>
    <lineage>
        <taxon>Bacteria</taxon>
        <taxon>Pseudomonadati</taxon>
        <taxon>Verrucomicrobiota</taxon>
        <taxon>Opitutia</taxon>
        <taxon>Opitutales</taxon>
        <taxon>Opitutaceae</taxon>
        <taxon>Rariglobus</taxon>
    </lineage>
</organism>
<protein>
    <submittedName>
        <fullName evidence="3">Biofilm PGA synthesis protein PgaB</fullName>
    </submittedName>
</protein>
<dbReference type="RefSeq" id="WP_144354227.1">
    <property type="nucleotide sequence ID" value="NZ_CBCRVV010000010.1"/>
</dbReference>
<sequence length="266" mass="28084">MSPPSLLAQDDSPPSSKSAVIPPDVNGFKTIVAAPEKTRPLRVAIYDGTGSGDSGIQNVEERAHQIPGAKVTRLAPDEVSTADLGARFDVIVFSGGSGSKQGNSIGPVGREKVREFVRNGGGYVGVCAGAYLACTNFDWSLGIVNARTVSGKWRRGRGFLDLRMSDDGRTLFGPVENTFKIRYNNGPIIKPAGREDLPSYTTVATFLTEVAENDTPAGIQVGSPAQAISTFGKGRVFISSPHPENTPGLENMIPRALLWAAGSPAQ</sequence>
<keyword evidence="4" id="KW-1185">Reference proteome</keyword>
<feature type="domain" description="Biotin-protein ligase N-terminal" evidence="2">
    <location>
        <begin position="42"/>
        <end position="143"/>
    </location>
</feature>
<comment type="caution">
    <text evidence="3">The sequence shown here is derived from an EMBL/GenBank/DDBJ whole genome shotgun (WGS) entry which is preliminary data.</text>
</comment>
<evidence type="ECO:0000256" key="1">
    <source>
        <dbReference type="SAM" id="MobiDB-lite"/>
    </source>
</evidence>
<dbReference type="Proteomes" id="UP000315648">
    <property type="component" value="Unassembled WGS sequence"/>
</dbReference>
<name>A0A556QEM0_9BACT</name>
<evidence type="ECO:0000259" key="2">
    <source>
        <dbReference type="Pfam" id="PF09825"/>
    </source>
</evidence>
<dbReference type="EMBL" id="VMBG01000004">
    <property type="protein sequence ID" value="TSJ75085.1"/>
    <property type="molecule type" value="Genomic_DNA"/>
</dbReference>
<accession>A0A556QEM0</accession>
<dbReference type="OrthoDB" id="20888at2"/>
<dbReference type="PIRSF" id="PIRSF016642">
    <property type="entry name" value="UCP016642"/>
    <property type="match status" value="1"/>
</dbReference>
<dbReference type="Gene3D" id="3.40.50.880">
    <property type="match status" value="1"/>
</dbReference>
<reference evidence="3 4" key="1">
    <citation type="submission" date="2019-07" db="EMBL/GenBank/DDBJ databases">
        <title>Description of 53C-WASEF.</title>
        <authorList>
            <person name="Pitt A."/>
            <person name="Hahn M.W."/>
        </authorList>
    </citation>
    <scope>NUCLEOTIDE SEQUENCE [LARGE SCALE GENOMIC DNA]</scope>
    <source>
        <strain evidence="3 4">53C-WASEF</strain>
    </source>
</reference>